<proteinExistence type="inferred from homology"/>
<comment type="similarity">
    <text evidence="2 6">Belongs to the 4-toluene sulfonate uptake permease (TSUP) (TC 2.A.102) family.</text>
</comment>
<dbReference type="AlphaFoldDB" id="A0A6I8MIQ9"/>
<dbReference type="RefSeq" id="WP_166443173.1">
    <property type="nucleotide sequence ID" value="NZ_LR738855.1"/>
</dbReference>
<evidence type="ECO:0000256" key="1">
    <source>
        <dbReference type="ARBA" id="ARBA00004141"/>
    </source>
</evidence>
<sequence length="297" mass="30086">MPALLLIALAGAIAQLVDGGLGMGFGITSTTIMLCAGLGPAQASGVVHVAEVGTTLASGLSHWKFGNVDWKVVALLGAPGAIAAFTGATLLSRLSLESAAPVTATILCLVGANLVWRFSRGRIAREIRIRAYSPWFLIGLGAVGGLVDSTGGGGWGPVTTSTLLSMGRQSPRRVVGTVNTAEFLVAMAASTGFVIGLWPQLHEHIFAVIALLIGGVITSPVAAWLISRLNPIALGGLVGTTIVAVNLPGPWWGGIARDCGRCGINPAGLAAGASSTTECVCSHKTGAGDLRVTFCSP</sequence>
<dbReference type="PANTHER" id="PTHR43701">
    <property type="entry name" value="MEMBRANE TRANSPORTER PROTEIN MJ0441-RELATED"/>
    <property type="match status" value="1"/>
</dbReference>
<dbReference type="Proteomes" id="UP000423525">
    <property type="component" value="Chromosome"/>
</dbReference>
<keyword evidence="4 6" id="KW-1133">Transmembrane helix</keyword>
<feature type="transmembrane region" description="Helical" evidence="6">
    <location>
        <begin position="98"/>
        <end position="116"/>
    </location>
</feature>
<evidence type="ECO:0000256" key="2">
    <source>
        <dbReference type="ARBA" id="ARBA00009142"/>
    </source>
</evidence>
<dbReference type="InterPro" id="IPR051598">
    <property type="entry name" value="TSUP/Inactive_protease-like"/>
</dbReference>
<dbReference type="PANTHER" id="PTHR43701:SF12">
    <property type="entry name" value="MEMBRANE TRANSPORTER PROTEIN YTNM-RELATED"/>
    <property type="match status" value="1"/>
</dbReference>
<reference evidence="7 8" key="1">
    <citation type="submission" date="2019-11" db="EMBL/GenBank/DDBJ databases">
        <authorList>
            <person name="Brisse S."/>
        </authorList>
    </citation>
    <scope>NUCLEOTIDE SEQUENCE [LARGE SCALE GENOMIC DNA]</scope>
    <source>
        <strain evidence="7">FRC0190</strain>
    </source>
</reference>
<evidence type="ECO:0000256" key="3">
    <source>
        <dbReference type="ARBA" id="ARBA00022692"/>
    </source>
</evidence>
<evidence type="ECO:0000313" key="8">
    <source>
        <dbReference type="Proteomes" id="UP000423525"/>
    </source>
</evidence>
<evidence type="ECO:0000256" key="5">
    <source>
        <dbReference type="ARBA" id="ARBA00023136"/>
    </source>
</evidence>
<feature type="transmembrane region" description="Helical" evidence="6">
    <location>
        <begin position="205"/>
        <end position="226"/>
    </location>
</feature>
<protein>
    <recommendedName>
        <fullName evidence="6">Probable membrane transporter protein</fullName>
    </recommendedName>
</protein>
<dbReference type="GO" id="GO:0005886">
    <property type="term" value="C:plasma membrane"/>
    <property type="evidence" value="ECO:0007669"/>
    <property type="project" value="UniProtKB-SubCell"/>
</dbReference>
<accession>A0A6I8MIQ9</accession>
<keyword evidence="5 6" id="KW-0472">Membrane</keyword>
<dbReference type="Pfam" id="PF01925">
    <property type="entry name" value="TauE"/>
    <property type="match status" value="1"/>
</dbReference>
<dbReference type="EMBL" id="LR738855">
    <property type="protein sequence ID" value="VZH86242.1"/>
    <property type="molecule type" value="Genomic_DNA"/>
</dbReference>
<feature type="transmembrane region" description="Helical" evidence="6">
    <location>
        <begin position="72"/>
        <end position="92"/>
    </location>
</feature>
<name>A0A6I8MIQ9_9CORY</name>
<keyword evidence="3 6" id="KW-0812">Transmembrane</keyword>
<gene>
    <name evidence="7" type="ORF">FRC0190_02162</name>
</gene>
<comment type="subcellular location">
    <subcellularLocation>
        <location evidence="6">Cell membrane</location>
        <topology evidence="6">Multi-pass membrane protein</topology>
    </subcellularLocation>
    <subcellularLocation>
        <location evidence="1">Membrane</location>
        <topology evidence="1">Multi-pass membrane protein</topology>
    </subcellularLocation>
</comment>
<feature type="transmembrane region" description="Helical" evidence="6">
    <location>
        <begin position="178"/>
        <end position="198"/>
    </location>
</feature>
<evidence type="ECO:0000256" key="4">
    <source>
        <dbReference type="ARBA" id="ARBA00022989"/>
    </source>
</evidence>
<dbReference type="InterPro" id="IPR002781">
    <property type="entry name" value="TM_pro_TauE-like"/>
</dbReference>
<feature type="transmembrane region" description="Helical" evidence="6">
    <location>
        <begin position="136"/>
        <end position="158"/>
    </location>
</feature>
<evidence type="ECO:0000313" key="7">
    <source>
        <dbReference type="EMBL" id="VZH86242.1"/>
    </source>
</evidence>
<organism evidence="7 8">
    <name type="scientific">Corynebacterium rouxii</name>
    <dbReference type="NCBI Taxonomy" id="2719119"/>
    <lineage>
        <taxon>Bacteria</taxon>
        <taxon>Bacillati</taxon>
        <taxon>Actinomycetota</taxon>
        <taxon>Actinomycetes</taxon>
        <taxon>Mycobacteriales</taxon>
        <taxon>Corynebacteriaceae</taxon>
        <taxon>Corynebacterium</taxon>
    </lineage>
</organism>
<keyword evidence="6" id="KW-1003">Cell membrane</keyword>
<dbReference type="KEGG" id="crf:FRC0190_02162"/>
<feature type="transmembrane region" description="Helical" evidence="6">
    <location>
        <begin position="232"/>
        <end position="252"/>
    </location>
</feature>
<evidence type="ECO:0000256" key="6">
    <source>
        <dbReference type="RuleBase" id="RU363041"/>
    </source>
</evidence>